<proteinExistence type="predicted"/>
<reference evidence="1 2" key="1">
    <citation type="submission" date="2014-04" db="EMBL/GenBank/DDBJ databases">
        <authorList>
            <consortium name="DOE Joint Genome Institute"/>
            <person name="Kuo A."/>
            <person name="Tarkka M."/>
            <person name="Buscot F."/>
            <person name="Kohler A."/>
            <person name="Nagy L.G."/>
            <person name="Floudas D."/>
            <person name="Copeland A."/>
            <person name="Barry K.W."/>
            <person name="Cichocki N."/>
            <person name="Veneault-Fourrey C."/>
            <person name="LaButti K."/>
            <person name="Lindquist E.A."/>
            <person name="Lipzen A."/>
            <person name="Lundell T."/>
            <person name="Morin E."/>
            <person name="Murat C."/>
            <person name="Sun H."/>
            <person name="Tunlid A."/>
            <person name="Henrissat B."/>
            <person name="Grigoriev I.V."/>
            <person name="Hibbett D.S."/>
            <person name="Martin F."/>
            <person name="Nordberg H.P."/>
            <person name="Cantor M.N."/>
            <person name="Hua S.X."/>
        </authorList>
    </citation>
    <scope>NUCLEOTIDE SEQUENCE [LARGE SCALE GENOMIC DNA]</scope>
    <source>
        <strain evidence="1 2">F 1598</strain>
    </source>
</reference>
<organism evidence="1 2">
    <name type="scientific">Piloderma croceum (strain F 1598)</name>
    <dbReference type="NCBI Taxonomy" id="765440"/>
    <lineage>
        <taxon>Eukaryota</taxon>
        <taxon>Fungi</taxon>
        <taxon>Dikarya</taxon>
        <taxon>Basidiomycota</taxon>
        <taxon>Agaricomycotina</taxon>
        <taxon>Agaricomycetes</taxon>
        <taxon>Agaricomycetidae</taxon>
        <taxon>Atheliales</taxon>
        <taxon>Atheliaceae</taxon>
        <taxon>Piloderma</taxon>
    </lineage>
</organism>
<dbReference type="OrthoDB" id="2685413at2759"/>
<evidence type="ECO:0000313" key="2">
    <source>
        <dbReference type="Proteomes" id="UP000054166"/>
    </source>
</evidence>
<evidence type="ECO:0000313" key="1">
    <source>
        <dbReference type="EMBL" id="KIM80156.1"/>
    </source>
</evidence>
<dbReference type="HOGENOM" id="CLU_047863_0_0_1"/>
<name>A0A0C3FKY1_PILCF</name>
<protein>
    <recommendedName>
        <fullName evidence="3">F-box domain-containing protein</fullName>
    </recommendedName>
</protein>
<dbReference type="InParanoid" id="A0A0C3FKY1"/>
<keyword evidence="2" id="KW-1185">Reference proteome</keyword>
<dbReference type="EMBL" id="KN833005">
    <property type="protein sequence ID" value="KIM80156.1"/>
    <property type="molecule type" value="Genomic_DNA"/>
</dbReference>
<reference evidence="2" key="2">
    <citation type="submission" date="2015-01" db="EMBL/GenBank/DDBJ databases">
        <title>Evolutionary Origins and Diversification of the Mycorrhizal Mutualists.</title>
        <authorList>
            <consortium name="DOE Joint Genome Institute"/>
            <consortium name="Mycorrhizal Genomics Consortium"/>
            <person name="Kohler A."/>
            <person name="Kuo A."/>
            <person name="Nagy L.G."/>
            <person name="Floudas D."/>
            <person name="Copeland A."/>
            <person name="Barry K.W."/>
            <person name="Cichocki N."/>
            <person name="Veneault-Fourrey C."/>
            <person name="LaButti K."/>
            <person name="Lindquist E.A."/>
            <person name="Lipzen A."/>
            <person name="Lundell T."/>
            <person name="Morin E."/>
            <person name="Murat C."/>
            <person name="Riley R."/>
            <person name="Ohm R."/>
            <person name="Sun H."/>
            <person name="Tunlid A."/>
            <person name="Henrissat B."/>
            <person name="Grigoriev I.V."/>
            <person name="Hibbett D.S."/>
            <person name="Martin F."/>
        </authorList>
    </citation>
    <scope>NUCLEOTIDE SEQUENCE [LARGE SCALE GENOMIC DNA]</scope>
    <source>
        <strain evidence="2">F 1598</strain>
    </source>
</reference>
<dbReference type="Proteomes" id="UP000054166">
    <property type="component" value="Unassembled WGS sequence"/>
</dbReference>
<evidence type="ECO:0008006" key="3">
    <source>
        <dbReference type="Google" id="ProtNLM"/>
    </source>
</evidence>
<gene>
    <name evidence="1" type="ORF">PILCRDRAFT_537358</name>
</gene>
<accession>A0A0C3FKY1</accession>
<dbReference type="AlphaFoldDB" id="A0A0C3FKY1"/>
<sequence length="362" mass="41800">MMPVNQHIDLPPHIDQLTLCEGWYRHLPLIRFPHSSVTKLHITSPCVDILTRCITPSAMRILTHLSLADFMESTIDSMSVFEIALRDGVNLQCLRIRGRLEASHSQYFRQYPHALPCLTELGIFVSVAHFHADPDFFPAVCDFVLQKSEQLVHLELGAPRDKFTQDKLGFDGGRGCWAMFKNTSHRNKVVQPLFPKLESLSMPLPAGKKNISLHYSRLIPRAVTRLTLSRDELGDNCMNAMFKVPRTKKRRPSWPSNLRLVCININPSLYHSSSDWYRMLVRLVAECISTVHVVKIVSPNRRIYGFWSVSRRDAYEDGNVAANLTDRPQHVRCNWWNIRQATYLSDEVLDCFECDDTWFEDY</sequence>